<dbReference type="AlphaFoldDB" id="V6J2L7"/>
<keyword evidence="2" id="KW-1185">Reference proteome</keyword>
<reference evidence="1 2" key="1">
    <citation type="journal article" date="2013" name="Genome Announc.">
        <title>Genome Sequence of Sporolactobacillus laevolacticus DSM442, an Efficient Polymer-Grade D-Lactate Producer from Agricultural Waste Cottonseed as a Nitrogen Source.</title>
        <authorList>
            <person name="Wang H."/>
            <person name="Wang L."/>
            <person name="Ju J."/>
            <person name="Yu B."/>
            <person name="Ma Y."/>
        </authorList>
    </citation>
    <scope>NUCLEOTIDE SEQUENCE [LARGE SCALE GENOMIC DNA]</scope>
    <source>
        <strain evidence="1 2">DSM 442</strain>
    </source>
</reference>
<accession>V6J2L7</accession>
<evidence type="ECO:0000313" key="1">
    <source>
        <dbReference type="EMBL" id="EST11004.1"/>
    </source>
</evidence>
<comment type="caution">
    <text evidence="1">The sequence shown here is derived from an EMBL/GenBank/DDBJ whole genome shotgun (WGS) entry which is preliminary data.</text>
</comment>
<evidence type="ECO:0000313" key="2">
    <source>
        <dbReference type="Proteomes" id="UP000018296"/>
    </source>
</evidence>
<proteinExistence type="predicted"/>
<gene>
    <name evidence="1" type="ORF">P343_14375</name>
</gene>
<dbReference type="PATRIC" id="fig|1395513.3.peg.2918"/>
<protein>
    <submittedName>
        <fullName evidence="1">Uncharacterized protein</fullName>
    </submittedName>
</protein>
<name>V6J2L7_9BACL</name>
<dbReference type="EMBL" id="AWTC01000015">
    <property type="protein sequence ID" value="EST11004.1"/>
    <property type="molecule type" value="Genomic_DNA"/>
</dbReference>
<dbReference type="STRING" id="1395513.P343_14375"/>
<organism evidence="1 2">
    <name type="scientific">Sporolactobacillus laevolacticus DSM 442</name>
    <dbReference type="NCBI Taxonomy" id="1395513"/>
    <lineage>
        <taxon>Bacteria</taxon>
        <taxon>Bacillati</taxon>
        <taxon>Bacillota</taxon>
        <taxon>Bacilli</taxon>
        <taxon>Bacillales</taxon>
        <taxon>Sporolactobacillaceae</taxon>
        <taxon>Sporolactobacillus</taxon>
    </lineage>
</organism>
<dbReference type="Proteomes" id="UP000018296">
    <property type="component" value="Unassembled WGS sequence"/>
</dbReference>
<sequence>MEIIEIKRVNNERKLDEILDLWEDVFLENRIDVKELFL</sequence>